<feature type="domain" description="Knr4/Smi1-like" evidence="1">
    <location>
        <begin position="10"/>
        <end position="127"/>
    </location>
</feature>
<dbReference type="KEGG" id="fki:FK004_18670"/>
<dbReference type="InterPro" id="IPR018958">
    <property type="entry name" value="Knr4/Smi1-like_dom"/>
</dbReference>
<dbReference type="EMBL" id="CP020919">
    <property type="protein sequence ID" value="AWG27096.1"/>
    <property type="molecule type" value="Genomic_DNA"/>
</dbReference>
<reference evidence="2 3" key="1">
    <citation type="submission" date="2017-04" db="EMBL/GenBank/DDBJ databases">
        <title>Complete genome sequence of Flavobacterium kingsejong AJ004.</title>
        <authorList>
            <person name="Lee P.C."/>
        </authorList>
    </citation>
    <scope>NUCLEOTIDE SEQUENCE [LARGE SCALE GENOMIC DNA]</scope>
    <source>
        <strain evidence="2 3">AJ004</strain>
    </source>
</reference>
<dbReference type="OrthoDB" id="6637351at2"/>
<keyword evidence="3" id="KW-1185">Reference proteome</keyword>
<dbReference type="Pfam" id="PF09346">
    <property type="entry name" value="SMI1_KNR4"/>
    <property type="match status" value="1"/>
</dbReference>
<evidence type="ECO:0000313" key="2">
    <source>
        <dbReference type="EMBL" id="AWG27096.1"/>
    </source>
</evidence>
<dbReference type="SUPFAM" id="SSF160631">
    <property type="entry name" value="SMI1/KNR4-like"/>
    <property type="match status" value="1"/>
</dbReference>
<evidence type="ECO:0000313" key="3">
    <source>
        <dbReference type="Proteomes" id="UP000244677"/>
    </source>
</evidence>
<name>A0A2S1LTZ1_9FLAO</name>
<sequence length="138" mass="16147">MIEFKIENKLITPEELNKFELEIELSLPEDYKAHMLKYNGGTPLSYYFYFGEPEDGIRLSYFFSIEYGALLVEKQDYLPKMHISIGKTETGYLSMSLDEENFGAIYVYYSEVELELIATSFTEFLNGLIDYSDDFENQ</sequence>
<protein>
    <recommendedName>
        <fullName evidence="1">Knr4/Smi1-like domain-containing protein</fullName>
    </recommendedName>
</protein>
<organism evidence="2 3">
    <name type="scientific">Flavobacterium kingsejongi</name>
    <dbReference type="NCBI Taxonomy" id="1678728"/>
    <lineage>
        <taxon>Bacteria</taxon>
        <taxon>Pseudomonadati</taxon>
        <taxon>Bacteroidota</taxon>
        <taxon>Flavobacteriia</taxon>
        <taxon>Flavobacteriales</taxon>
        <taxon>Flavobacteriaceae</taxon>
        <taxon>Flavobacterium</taxon>
    </lineage>
</organism>
<gene>
    <name evidence="2" type="ORF">FK004_18670</name>
</gene>
<proteinExistence type="predicted"/>
<evidence type="ECO:0000259" key="1">
    <source>
        <dbReference type="SMART" id="SM00860"/>
    </source>
</evidence>
<dbReference type="InterPro" id="IPR037883">
    <property type="entry name" value="Knr4/Smi1-like_sf"/>
</dbReference>
<dbReference type="SMART" id="SM00860">
    <property type="entry name" value="SMI1_KNR4"/>
    <property type="match status" value="1"/>
</dbReference>
<dbReference type="AlphaFoldDB" id="A0A2S1LTZ1"/>
<dbReference type="Proteomes" id="UP000244677">
    <property type="component" value="Chromosome"/>
</dbReference>
<dbReference type="Gene3D" id="3.40.1580.10">
    <property type="entry name" value="SMI1/KNR4-like"/>
    <property type="match status" value="1"/>
</dbReference>
<accession>A0A2S1LTZ1</accession>